<dbReference type="InterPro" id="IPR035892">
    <property type="entry name" value="C2_domain_sf"/>
</dbReference>
<dbReference type="GO" id="GO:0046578">
    <property type="term" value="P:regulation of Ras protein signal transduction"/>
    <property type="evidence" value="ECO:0007669"/>
    <property type="project" value="TreeGrafter"/>
</dbReference>
<dbReference type="SUPFAM" id="SSF48350">
    <property type="entry name" value="GTPase activation domain, GAP"/>
    <property type="match status" value="1"/>
</dbReference>
<feature type="region of interest" description="Disordered" evidence="2">
    <location>
        <begin position="1"/>
        <end position="91"/>
    </location>
</feature>
<dbReference type="SMART" id="SM00228">
    <property type="entry name" value="PDZ"/>
    <property type="match status" value="1"/>
</dbReference>
<dbReference type="GO" id="GO:0005096">
    <property type="term" value="F:GTPase activator activity"/>
    <property type="evidence" value="ECO:0007669"/>
    <property type="project" value="UniProtKB-KW"/>
</dbReference>
<dbReference type="FunFam" id="2.30.42.10:FF:000163">
    <property type="entry name" value="rho GTPase-activating protein 100F isoform X1"/>
    <property type="match status" value="1"/>
</dbReference>
<gene>
    <name evidence="6" type="primary">106084159</name>
</gene>
<dbReference type="InterPro" id="IPR001478">
    <property type="entry name" value="PDZ"/>
</dbReference>
<evidence type="ECO:0000256" key="2">
    <source>
        <dbReference type="SAM" id="MobiDB-lite"/>
    </source>
</evidence>
<dbReference type="PROSITE" id="PS50004">
    <property type="entry name" value="C2"/>
    <property type="match status" value="1"/>
</dbReference>
<evidence type="ECO:0000259" key="3">
    <source>
        <dbReference type="PROSITE" id="PS50004"/>
    </source>
</evidence>
<protein>
    <recommendedName>
        <fullName evidence="8">Rho GTPase-activating protein 100F</fullName>
    </recommendedName>
</protein>
<dbReference type="Gene3D" id="2.60.40.150">
    <property type="entry name" value="C2 domain"/>
    <property type="match status" value="1"/>
</dbReference>
<feature type="region of interest" description="Disordered" evidence="2">
    <location>
        <begin position="254"/>
        <end position="328"/>
    </location>
</feature>
<dbReference type="InterPro" id="IPR036034">
    <property type="entry name" value="PDZ_sf"/>
</dbReference>
<feature type="compositionally biased region" description="Basic and acidic residues" evidence="2">
    <location>
        <begin position="292"/>
        <end position="317"/>
    </location>
</feature>
<dbReference type="InterPro" id="IPR000008">
    <property type="entry name" value="C2_dom"/>
</dbReference>
<keyword evidence="7" id="KW-1185">Reference proteome</keyword>
<feature type="compositionally biased region" description="Polar residues" evidence="2">
    <location>
        <begin position="51"/>
        <end position="60"/>
    </location>
</feature>
<feature type="compositionally biased region" description="Low complexity" evidence="2">
    <location>
        <begin position="61"/>
        <end position="77"/>
    </location>
</feature>
<dbReference type="Gene3D" id="1.10.555.10">
    <property type="entry name" value="Rho GTPase activation protein"/>
    <property type="match status" value="1"/>
</dbReference>
<feature type="compositionally biased region" description="Pro residues" evidence="2">
    <location>
        <begin position="262"/>
        <end position="277"/>
    </location>
</feature>
<evidence type="ECO:0000313" key="6">
    <source>
        <dbReference type="EnsemblMetazoa" id="SCAU004933-PC"/>
    </source>
</evidence>
<feature type="domain" description="C2" evidence="3">
    <location>
        <begin position="741"/>
        <end position="872"/>
    </location>
</feature>
<dbReference type="GO" id="GO:0007165">
    <property type="term" value="P:signal transduction"/>
    <property type="evidence" value="ECO:0007669"/>
    <property type="project" value="InterPro"/>
</dbReference>
<dbReference type="SUPFAM" id="SSF49562">
    <property type="entry name" value="C2 domain (Calcium/lipid-binding domain, CaLB)"/>
    <property type="match status" value="1"/>
</dbReference>
<feature type="region of interest" description="Disordered" evidence="2">
    <location>
        <begin position="704"/>
        <end position="733"/>
    </location>
</feature>
<feature type="region of interest" description="Disordered" evidence="2">
    <location>
        <begin position="399"/>
        <end position="424"/>
    </location>
</feature>
<dbReference type="PANTHER" id="PTHR46150">
    <property type="entry name" value="RHO GTPASE-ACTIVATING PROTEIN 100F"/>
    <property type="match status" value="1"/>
</dbReference>
<evidence type="ECO:0000313" key="7">
    <source>
        <dbReference type="Proteomes" id="UP000095300"/>
    </source>
</evidence>
<dbReference type="SMART" id="SM00239">
    <property type="entry name" value="C2"/>
    <property type="match status" value="1"/>
</dbReference>
<dbReference type="Pfam" id="PF00595">
    <property type="entry name" value="PDZ"/>
    <property type="match status" value="1"/>
</dbReference>
<dbReference type="PANTHER" id="PTHR46150:SF3">
    <property type="entry name" value="RHO GTPASE-ACTIVATING PROTEIN 100F"/>
    <property type="match status" value="1"/>
</dbReference>
<dbReference type="InterPro" id="IPR057459">
    <property type="entry name" value="SYDE1/2_C2"/>
</dbReference>
<reference evidence="6" key="1">
    <citation type="submission" date="2020-05" db="UniProtKB">
        <authorList>
            <consortium name="EnsemblMetazoa"/>
        </authorList>
    </citation>
    <scope>IDENTIFICATION</scope>
    <source>
        <strain evidence="6">USDA</strain>
    </source>
</reference>
<dbReference type="Gene3D" id="2.30.42.10">
    <property type="match status" value="1"/>
</dbReference>
<proteinExistence type="predicted"/>
<dbReference type="Pfam" id="PF25336">
    <property type="entry name" value="C2_SYDE"/>
    <property type="match status" value="1"/>
</dbReference>
<dbReference type="PROSITE" id="PS50238">
    <property type="entry name" value="RHOGAP"/>
    <property type="match status" value="1"/>
</dbReference>
<dbReference type="CDD" id="cd04379">
    <property type="entry name" value="RhoGAP_SYD1"/>
    <property type="match status" value="1"/>
</dbReference>
<dbReference type="EnsemblMetazoa" id="SCAU004933-RC">
    <property type="protein sequence ID" value="SCAU004933-PC"/>
    <property type="gene ID" value="SCAU004933"/>
</dbReference>
<evidence type="ECO:0000256" key="1">
    <source>
        <dbReference type="ARBA" id="ARBA00022468"/>
    </source>
</evidence>
<feature type="domain" description="PDZ" evidence="4">
    <location>
        <begin position="170"/>
        <end position="240"/>
    </location>
</feature>
<dbReference type="PROSITE" id="PS50106">
    <property type="entry name" value="PDZ"/>
    <property type="match status" value="1"/>
</dbReference>
<dbReference type="CDD" id="cd00030">
    <property type="entry name" value="C2"/>
    <property type="match status" value="1"/>
</dbReference>
<dbReference type="GO" id="GO:0030030">
    <property type="term" value="P:cell projection organization"/>
    <property type="evidence" value="ECO:0007669"/>
    <property type="project" value="TreeGrafter"/>
</dbReference>
<dbReference type="InterPro" id="IPR052118">
    <property type="entry name" value="Rho-GAP_regulator"/>
</dbReference>
<organism evidence="6 7">
    <name type="scientific">Stomoxys calcitrans</name>
    <name type="common">Stable fly</name>
    <name type="synonym">Conops calcitrans</name>
    <dbReference type="NCBI Taxonomy" id="35570"/>
    <lineage>
        <taxon>Eukaryota</taxon>
        <taxon>Metazoa</taxon>
        <taxon>Ecdysozoa</taxon>
        <taxon>Arthropoda</taxon>
        <taxon>Hexapoda</taxon>
        <taxon>Insecta</taxon>
        <taxon>Pterygota</taxon>
        <taxon>Neoptera</taxon>
        <taxon>Endopterygota</taxon>
        <taxon>Diptera</taxon>
        <taxon>Brachycera</taxon>
        <taxon>Muscomorpha</taxon>
        <taxon>Muscoidea</taxon>
        <taxon>Muscidae</taxon>
        <taxon>Stomoxys</taxon>
    </lineage>
</organism>
<evidence type="ECO:0008006" key="8">
    <source>
        <dbReference type="Google" id="ProtNLM"/>
    </source>
</evidence>
<dbReference type="Proteomes" id="UP000095300">
    <property type="component" value="Unassembled WGS sequence"/>
</dbReference>
<feature type="region of interest" description="Disordered" evidence="2">
    <location>
        <begin position="438"/>
        <end position="504"/>
    </location>
</feature>
<dbReference type="FunFam" id="1.10.555.10:FF:000031">
    <property type="entry name" value="rho GTPase-activating protein 100F isoform X6"/>
    <property type="match status" value="1"/>
</dbReference>
<dbReference type="OrthoDB" id="120383at2759"/>
<dbReference type="GO" id="GO:0097060">
    <property type="term" value="C:synaptic membrane"/>
    <property type="evidence" value="ECO:0007669"/>
    <property type="project" value="TreeGrafter"/>
</dbReference>
<name>A0A1I8P5D8_STOCA</name>
<feature type="region of interest" description="Disordered" evidence="2">
    <location>
        <begin position="1254"/>
        <end position="1276"/>
    </location>
</feature>
<dbReference type="Pfam" id="PF00620">
    <property type="entry name" value="RhoGAP"/>
    <property type="match status" value="1"/>
</dbReference>
<evidence type="ECO:0000259" key="5">
    <source>
        <dbReference type="PROSITE" id="PS50238"/>
    </source>
</evidence>
<sequence>MQWKKKFTRLKAATGHSRARRMLCCGRRKENGRSVPDVTASPGRAPPGPLPSNQMQTMVNQQQQQQQHHHQQQQSQHQQHHQQRQGGSKEPVLLQGDFRKVSGISSEIFRQIEAVENDHDPNTAAALEAVERRGEMIVRILEPHSIGGKQAVDAAHKLLAKKDNRHIVQLVEIVKRPGQTLGLYIREGNGADRTDGVFISRIAIESAVSNSGCLKVGDEILAVNLVDVTHMSLDDVVIIMSIPRRLVLAIRQRCGNRGTGSPGPPSMSRPEQKPPPVVVMKRDLRDEELDETDHMSRSRSSRERRTGDGREMSESRSRLGLGLNNYSPQSEQLDMYYNTRPGIDPPNWGYKPPPPPSSVITEQPKGHTFAPSHAYYKNAGTLESLAEKVHSFYPGAPPSRRLSVGNVPQRARFPRSGSDQHLPRVEYADYSNSLGRHSLLRPSLKPSGGSVIMGPGGTLGRYGRYDPHSQGKYGPSGTQSLTRRSRPNLDYSSDTEATVGPRPNYYYYNRPAIGSMPRGAGGAGTSVLGGGPDMAKFNSLPRDRPGVRLPGIRSRISDRIMDENDGNISAPEFNARRDRDLRSRITASPSIFTSDEYRAWLRRAPSSSAIAEQMRMTRDLLNQPRSHRFSCSAENIHDALRNTESIYSSQTGILGAGTLDRHLGMPRPISSLPVRSMSSQHIGGPNSIRSPSIRRMRQLLELSAGPASPSGSIMSTGGHQSPAPTPSATLPRPHRQIDINPAEFSKYKLDKPIVDIGGVSGMLWIHLLAGRGLRSAPELGPQHGAGGQHLPAPTRDLYCVIECDRVHKARTVVRSGDLQFDWDESFELDLVGNKQLDVLVYSWDPQHRHKLCYRGAISLSTVLRQSPLHQLALKVEPRGTIYIRMRHTDPIALYKRRGLPSLRAGYPTLFGADLESVVNRESKGAPGSAPVPIVLRRCVEEVERRGLDIIGLYRLCGSATKKRLLREAFERNSRAVELTPEHVPDINVITGVLKDYLRELPEPLFTRCLFQMTVDALAVCLPDDPEGNAKLMLSILDCLPRANRATLVFLLDHLSLVVSNSERNKMSAQALATVMGPPLMLHSASAQPGSDIDHAQPIAVLKYLLQIWPQPQSQHHQSAAAVGAAGNLMGSMTVGGSTMGMGLGMGLGMSAGSMSNMAGVVSDRSARRVNRAAWKQSQCVASGQAGVSHATTAAAHGGGQSTTLVHFGNQHTFSRPTSALSHSQQSSVSISSGSVSSIASSLATSGATAPSIGGLSGLGNSRPIATAHSRHTLPRQ</sequence>
<accession>A0A1I8P5D8</accession>
<dbReference type="GO" id="GO:0016477">
    <property type="term" value="P:cell migration"/>
    <property type="evidence" value="ECO:0007669"/>
    <property type="project" value="TreeGrafter"/>
</dbReference>
<evidence type="ECO:0000259" key="4">
    <source>
        <dbReference type="PROSITE" id="PS50106"/>
    </source>
</evidence>
<dbReference type="AlphaFoldDB" id="A0A1I8P5D8"/>
<feature type="compositionally biased region" description="Polar residues" evidence="2">
    <location>
        <begin position="709"/>
        <end position="719"/>
    </location>
</feature>
<keyword evidence="1" id="KW-0343">GTPase activation</keyword>
<feature type="domain" description="Rho-GAP" evidence="5">
    <location>
        <begin position="912"/>
        <end position="1112"/>
    </location>
</feature>
<dbReference type="SMART" id="SM00324">
    <property type="entry name" value="RhoGAP"/>
    <property type="match status" value="1"/>
</dbReference>
<dbReference type="SUPFAM" id="SSF50156">
    <property type="entry name" value="PDZ domain-like"/>
    <property type="match status" value="1"/>
</dbReference>
<dbReference type="InterPro" id="IPR008936">
    <property type="entry name" value="Rho_GTPase_activation_prot"/>
</dbReference>
<dbReference type="VEuPathDB" id="VectorBase:SCAU004933"/>
<dbReference type="InterPro" id="IPR000198">
    <property type="entry name" value="RhoGAP_dom"/>
</dbReference>
<dbReference type="CDD" id="cd06718">
    <property type="entry name" value="PDZ_Par6-like"/>
    <property type="match status" value="1"/>
</dbReference>